<dbReference type="PANTHER" id="PTHR33232:SF18">
    <property type="entry name" value="PROTEIN SIEVE ELEMENT OCCLUSION B-LIKE"/>
    <property type="match status" value="1"/>
</dbReference>
<feature type="domain" description="Sieve element occlusion C-terminal" evidence="3">
    <location>
        <begin position="574"/>
        <end position="691"/>
    </location>
</feature>
<keyword evidence="5" id="KW-1185">Reference proteome</keyword>
<dbReference type="EMBL" id="JAGKQH010000017">
    <property type="protein sequence ID" value="KAG6574939.1"/>
    <property type="molecule type" value="Genomic_DNA"/>
</dbReference>
<evidence type="ECO:0000313" key="5">
    <source>
        <dbReference type="Proteomes" id="UP000685013"/>
    </source>
</evidence>
<sequence length="696" mass="79775">MATTLKAPTGAAPSLLQSKHASTHKEEVGTKHFPDELVTGHIYAKHRDDDSTKIDLPSYISVIENIITTADQIIDTVHRGIDGRLVHSDASLAFNVVIEPPLCTLHRISSELSCKAPGIEKAHETTLEIFEILANYPWEAKAALTLIAFAADYGDLWHLHHYSHADPLAKSLAIIKRVATLKKHLDSLRYRQVLLNPKSLIQSCLQAIKYMDEIREFSKYDVKELSELPAALRQIPLVTYWVIHTIVASRIELSSYLSETENQPQRYLNDLSEKMAGVLDVLEKHLEILREQHEEVDLYRWLVDHIEHYRTDITLVVPKLLSGKTETKPLIDGSTLREVGVHESLSGKNVILVISGLDISEDDIKAIHNVYDELKSRGTNYEIVWIPIILASNHENDHKKYEYDHKKYEYLRSTMKWYSIQFTTKISGMRYLEEKWQLREDPLVVVLSPQSEVVFMNAIHLIRVWGTEAIDFKEDRAKFLLRKNWPDSTLVKFAHQPRLQSWIKQEKSILFYGGKEPMWIQQFEERVEILKSDPLIRDGGSFEIVRIGKNAKGEDDPALMARFWKIQWGYFIVKSQLIGSSASETTEDILRLISYQNEDGWVVLSVGSAPVLVGRGILILKLLEEFPKWKQSLRLKAFPDAFRDYFNELALKSHQCDRVILPGFSGYIPMIVNCPECPRFMETGISFKCCHGGAHM</sequence>
<comment type="caution">
    <text evidence="4">The sequence shown here is derived from an EMBL/GenBank/DDBJ whole genome shotgun (WGS) entry which is preliminary data.</text>
</comment>
<gene>
    <name evidence="4" type="primary">SEOB</name>
    <name evidence="4" type="ORF">SDJN03_25578</name>
</gene>
<evidence type="ECO:0000259" key="3">
    <source>
        <dbReference type="Pfam" id="PF14577"/>
    </source>
</evidence>
<organism evidence="4 5">
    <name type="scientific">Cucurbita argyrosperma subsp. sororia</name>
    <dbReference type="NCBI Taxonomy" id="37648"/>
    <lineage>
        <taxon>Eukaryota</taxon>
        <taxon>Viridiplantae</taxon>
        <taxon>Streptophyta</taxon>
        <taxon>Embryophyta</taxon>
        <taxon>Tracheophyta</taxon>
        <taxon>Spermatophyta</taxon>
        <taxon>Magnoliopsida</taxon>
        <taxon>eudicotyledons</taxon>
        <taxon>Gunneridae</taxon>
        <taxon>Pentapetalae</taxon>
        <taxon>rosids</taxon>
        <taxon>fabids</taxon>
        <taxon>Cucurbitales</taxon>
        <taxon>Cucurbitaceae</taxon>
        <taxon>Cucurbiteae</taxon>
        <taxon>Cucurbita</taxon>
    </lineage>
</organism>
<evidence type="ECO:0000313" key="4">
    <source>
        <dbReference type="EMBL" id="KAG6574939.1"/>
    </source>
</evidence>
<dbReference type="Proteomes" id="UP000685013">
    <property type="component" value="Chromosome 17"/>
</dbReference>
<dbReference type="GO" id="GO:0010088">
    <property type="term" value="P:phloem development"/>
    <property type="evidence" value="ECO:0007669"/>
    <property type="project" value="InterPro"/>
</dbReference>
<proteinExistence type="predicted"/>
<feature type="domain" description="Sieve element occlusion N-terminal" evidence="2">
    <location>
        <begin position="35"/>
        <end position="302"/>
    </location>
</feature>
<evidence type="ECO:0000256" key="1">
    <source>
        <dbReference type="SAM" id="MobiDB-lite"/>
    </source>
</evidence>
<feature type="region of interest" description="Disordered" evidence="1">
    <location>
        <begin position="1"/>
        <end position="31"/>
    </location>
</feature>
<dbReference type="PANTHER" id="PTHR33232">
    <property type="entry name" value="PROTEIN SIEVE ELEMENT OCCLUSION B-LIKE"/>
    <property type="match status" value="1"/>
</dbReference>
<dbReference type="InterPro" id="IPR039299">
    <property type="entry name" value="SEOA"/>
</dbReference>
<dbReference type="Pfam" id="PF14577">
    <property type="entry name" value="SEO_C"/>
    <property type="match status" value="1"/>
</dbReference>
<reference evidence="4 5" key="1">
    <citation type="journal article" date="2021" name="Hortic Res">
        <title>The domestication of Cucurbita argyrosperma as revealed by the genome of its wild relative.</title>
        <authorList>
            <person name="Barrera-Redondo J."/>
            <person name="Sanchez-de la Vega G."/>
            <person name="Aguirre-Liguori J.A."/>
            <person name="Castellanos-Morales G."/>
            <person name="Gutierrez-Guerrero Y.T."/>
            <person name="Aguirre-Dugua X."/>
            <person name="Aguirre-Planter E."/>
            <person name="Tenaillon M.I."/>
            <person name="Lira-Saade R."/>
            <person name="Eguiarte L.E."/>
        </authorList>
    </citation>
    <scope>NUCLEOTIDE SEQUENCE [LARGE SCALE GENOMIC DNA]</scope>
    <source>
        <strain evidence="4">JBR-2021</strain>
    </source>
</reference>
<feature type="non-terminal residue" evidence="4">
    <location>
        <position position="1"/>
    </location>
</feature>
<dbReference type="InterPro" id="IPR027942">
    <property type="entry name" value="SEO_N"/>
</dbReference>
<protein>
    <submittedName>
        <fullName evidence="4">Protein SIEVE ELEMENT OCCLUSION B</fullName>
    </submittedName>
</protein>
<dbReference type="Pfam" id="PF14576">
    <property type="entry name" value="SEO_N"/>
    <property type="match status" value="1"/>
</dbReference>
<evidence type="ECO:0000259" key="2">
    <source>
        <dbReference type="Pfam" id="PF14576"/>
    </source>
</evidence>
<dbReference type="AlphaFoldDB" id="A0AAV6M2Y3"/>
<name>A0AAV6M2Y3_9ROSI</name>
<dbReference type="InterPro" id="IPR027944">
    <property type="entry name" value="SEO_C"/>
</dbReference>
<accession>A0AAV6M2Y3</accession>